<dbReference type="PANTHER" id="PTHR33057">
    <property type="entry name" value="TRANSCRIPTION REPRESSOR OFP7-RELATED"/>
    <property type="match status" value="1"/>
</dbReference>
<feature type="region of interest" description="Disordered" evidence="7">
    <location>
        <begin position="39"/>
        <end position="63"/>
    </location>
</feature>
<dbReference type="AlphaFoldDB" id="A0AAV1YDP1"/>
<dbReference type="InterPro" id="IPR006458">
    <property type="entry name" value="Ovate_C"/>
</dbReference>
<evidence type="ECO:0000256" key="3">
    <source>
        <dbReference type="ARBA" id="ARBA00023015"/>
    </source>
</evidence>
<keyword evidence="2 6" id="KW-0678">Repressor</keyword>
<feature type="compositionally biased region" description="Polar residues" evidence="7">
    <location>
        <begin position="40"/>
        <end position="49"/>
    </location>
</feature>
<proteinExistence type="predicted"/>
<dbReference type="InterPro" id="IPR038933">
    <property type="entry name" value="Ovate"/>
</dbReference>
<comment type="subcellular location">
    <subcellularLocation>
        <location evidence="1 6">Nucleus</location>
    </subcellularLocation>
</comment>
<sequence>MSFNKRRVMKTLLTPNGSCGCGKPKPSQVHEPIAKPKISIYQNTNPSRLTSSSATTSGGGDHDEDFTFTTISEANTTHRDHKIHDKPIKDQSISKPCPKLIGSIAIEKESDDPYSDFRYSMLQMIVEKEIFSENDLQELLQCFLQLNAPCHHHAIVQVFIEICEMSFPKKIDGSGYEPSSKNHIINGNSR</sequence>
<evidence type="ECO:0000256" key="5">
    <source>
        <dbReference type="ARBA" id="ARBA00023242"/>
    </source>
</evidence>
<gene>
    <name evidence="9" type="ORF">LLUT_LOCUS33212</name>
</gene>
<evidence type="ECO:0000256" key="4">
    <source>
        <dbReference type="ARBA" id="ARBA00023163"/>
    </source>
</evidence>
<evidence type="ECO:0000256" key="2">
    <source>
        <dbReference type="ARBA" id="ARBA00022491"/>
    </source>
</evidence>
<accession>A0AAV1YDP1</accession>
<comment type="caution">
    <text evidence="9">The sequence shown here is derived from an EMBL/GenBank/DDBJ whole genome shotgun (WGS) entry which is preliminary data.</text>
</comment>
<dbReference type="EMBL" id="CAXHTB010000024">
    <property type="protein sequence ID" value="CAL0332152.1"/>
    <property type="molecule type" value="Genomic_DNA"/>
</dbReference>
<dbReference type="GO" id="GO:0045892">
    <property type="term" value="P:negative regulation of DNA-templated transcription"/>
    <property type="evidence" value="ECO:0007669"/>
    <property type="project" value="UniProtKB-UniRule"/>
</dbReference>
<keyword evidence="5 6" id="KW-0539">Nucleus</keyword>
<dbReference type="PANTHER" id="PTHR33057:SF70">
    <property type="entry name" value="TRANSCRIPTION REPRESSOR-RELATED"/>
    <property type="match status" value="1"/>
</dbReference>
<protein>
    <recommendedName>
        <fullName evidence="6">Transcription repressor</fullName>
    </recommendedName>
    <alternativeName>
        <fullName evidence="6">Ovate family protein</fullName>
    </alternativeName>
</protein>
<name>A0AAV1YDP1_LUPLU</name>
<dbReference type="NCBIfam" id="TIGR01568">
    <property type="entry name" value="A_thal_3678"/>
    <property type="match status" value="1"/>
</dbReference>
<dbReference type="PROSITE" id="PS51257">
    <property type="entry name" value="PROKAR_LIPOPROTEIN"/>
    <property type="match status" value="1"/>
</dbReference>
<dbReference type="GO" id="GO:0005634">
    <property type="term" value="C:nucleus"/>
    <property type="evidence" value="ECO:0007669"/>
    <property type="project" value="UniProtKB-SubCell"/>
</dbReference>
<evidence type="ECO:0000256" key="7">
    <source>
        <dbReference type="SAM" id="MobiDB-lite"/>
    </source>
</evidence>
<evidence type="ECO:0000256" key="1">
    <source>
        <dbReference type="ARBA" id="ARBA00004123"/>
    </source>
</evidence>
<dbReference type="Proteomes" id="UP001497480">
    <property type="component" value="Unassembled WGS sequence"/>
</dbReference>
<reference evidence="9 10" key="1">
    <citation type="submission" date="2024-03" db="EMBL/GenBank/DDBJ databases">
        <authorList>
            <person name="Martinez-Hernandez J."/>
        </authorList>
    </citation>
    <scope>NUCLEOTIDE SEQUENCE [LARGE SCALE GENOMIC DNA]</scope>
</reference>
<dbReference type="PROSITE" id="PS51754">
    <property type="entry name" value="OVATE"/>
    <property type="match status" value="1"/>
</dbReference>
<evidence type="ECO:0000259" key="8">
    <source>
        <dbReference type="PROSITE" id="PS51754"/>
    </source>
</evidence>
<feature type="domain" description="OVATE" evidence="8">
    <location>
        <begin position="106"/>
        <end position="165"/>
    </location>
</feature>
<keyword evidence="4 6" id="KW-0804">Transcription</keyword>
<evidence type="ECO:0000313" key="10">
    <source>
        <dbReference type="Proteomes" id="UP001497480"/>
    </source>
</evidence>
<keyword evidence="10" id="KW-1185">Reference proteome</keyword>
<keyword evidence="3 6" id="KW-0805">Transcription regulation</keyword>
<evidence type="ECO:0000313" key="9">
    <source>
        <dbReference type="EMBL" id="CAL0332152.1"/>
    </source>
</evidence>
<evidence type="ECO:0000256" key="6">
    <source>
        <dbReference type="RuleBase" id="RU367028"/>
    </source>
</evidence>
<dbReference type="Pfam" id="PF04844">
    <property type="entry name" value="Ovate"/>
    <property type="match status" value="1"/>
</dbReference>
<organism evidence="9 10">
    <name type="scientific">Lupinus luteus</name>
    <name type="common">European yellow lupine</name>
    <dbReference type="NCBI Taxonomy" id="3873"/>
    <lineage>
        <taxon>Eukaryota</taxon>
        <taxon>Viridiplantae</taxon>
        <taxon>Streptophyta</taxon>
        <taxon>Embryophyta</taxon>
        <taxon>Tracheophyta</taxon>
        <taxon>Spermatophyta</taxon>
        <taxon>Magnoliopsida</taxon>
        <taxon>eudicotyledons</taxon>
        <taxon>Gunneridae</taxon>
        <taxon>Pentapetalae</taxon>
        <taxon>rosids</taxon>
        <taxon>fabids</taxon>
        <taxon>Fabales</taxon>
        <taxon>Fabaceae</taxon>
        <taxon>Papilionoideae</taxon>
        <taxon>50 kb inversion clade</taxon>
        <taxon>genistoids sensu lato</taxon>
        <taxon>core genistoids</taxon>
        <taxon>Genisteae</taxon>
        <taxon>Lupinus</taxon>
    </lineage>
</organism>
<comment type="function">
    <text evidence="6">Transcriptional repressor that regulates multiple aspects of plant growth and development.</text>
</comment>